<feature type="topological domain" description="Extracellular" evidence="12">
    <location>
        <begin position="29"/>
        <end position="156"/>
    </location>
</feature>
<dbReference type="GO" id="GO:0017003">
    <property type="term" value="P:protein-heme linkage"/>
    <property type="evidence" value="ECO:0007669"/>
    <property type="project" value="UniProtKB-UniRule"/>
</dbReference>
<feature type="binding site" description="axial binding residue" evidence="12 13">
    <location>
        <position position="126"/>
    </location>
    <ligand>
        <name>heme</name>
        <dbReference type="ChEBI" id="CHEBI:30413"/>
    </ligand>
    <ligandPart>
        <name>Fe</name>
        <dbReference type="ChEBI" id="CHEBI:18248"/>
    </ligandPart>
</feature>
<keyword evidence="5 12" id="KW-0479">Metal-binding</keyword>
<dbReference type="NCBIfam" id="NF009731">
    <property type="entry name" value="PRK13254.1-5"/>
    <property type="match status" value="1"/>
</dbReference>
<name>A0A2G9WVA2_9HYPH</name>
<evidence type="ECO:0000256" key="3">
    <source>
        <dbReference type="ARBA" id="ARBA00022617"/>
    </source>
</evidence>
<evidence type="ECO:0000256" key="10">
    <source>
        <dbReference type="ARBA" id="ARBA00023136"/>
    </source>
</evidence>
<comment type="function">
    <text evidence="11 12">Heme chaperone required for the biogenesis of c-type cytochromes. Transiently binds heme delivered by CcmC and transfers the heme to apo-cytochromes in a process facilitated by CcmF and CcmH.</text>
</comment>
<evidence type="ECO:0000313" key="14">
    <source>
        <dbReference type="EMBL" id="PIO98641.1"/>
    </source>
</evidence>
<reference evidence="14 15" key="1">
    <citation type="submission" date="2017-08" db="EMBL/GenBank/DDBJ databases">
        <title>Pleomorphomonas carboxidotrophicus sp. nov., a new mesophilic hydrogenogenic carboxidotroph.</title>
        <authorList>
            <person name="Esquivel-Elizondo S."/>
            <person name="Krajmalnik-Brown R."/>
            <person name="Maldonado J."/>
        </authorList>
    </citation>
    <scope>NUCLEOTIDE SEQUENCE [LARGE SCALE GENOMIC DNA]</scope>
    <source>
        <strain evidence="14 15">SVCO-16</strain>
    </source>
</reference>
<keyword evidence="3 12" id="KW-0349">Heme</keyword>
<comment type="caution">
    <text evidence="14">The sequence shown here is derived from an EMBL/GenBank/DDBJ whole genome shotgun (WGS) entry which is preliminary data.</text>
</comment>
<dbReference type="RefSeq" id="WP_100081314.1">
    <property type="nucleotide sequence ID" value="NZ_NQVN01000009.1"/>
</dbReference>
<evidence type="ECO:0000256" key="12">
    <source>
        <dbReference type="HAMAP-Rule" id="MF_01959"/>
    </source>
</evidence>
<dbReference type="Proteomes" id="UP000231070">
    <property type="component" value="Unassembled WGS sequence"/>
</dbReference>
<sequence>MTRKARRLILIGTVGAVLAAAVGLVLFALSGEITLYKTPTELAEQPMTEGRRLRIGGLVEVGSVARGNGGQVEFKVTDTVNAVPVTYTGLLPDLFKEGQGVVAEGKLDQAGLFHADTVLAKHDERYMPKEVVDALKAQGVWEEGQPGGPMPPAASN</sequence>
<dbReference type="GO" id="GO:0020037">
    <property type="term" value="F:heme binding"/>
    <property type="evidence" value="ECO:0007669"/>
    <property type="project" value="InterPro"/>
</dbReference>
<dbReference type="PANTHER" id="PTHR34128">
    <property type="entry name" value="CYTOCHROME C-TYPE BIOGENESIS PROTEIN CCME HOMOLOG, MITOCHONDRIAL"/>
    <property type="match status" value="1"/>
</dbReference>
<evidence type="ECO:0000256" key="7">
    <source>
        <dbReference type="ARBA" id="ARBA00022968"/>
    </source>
</evidence>
<keyword evidence="7 12" id="KW-0735">Signal-anchor</keyword>
<dbReference type="NCBIfam" id="NF009727">
    <property type="entry name" value="PRK13254.1-1"/>
    <property type="match status" value="1"/>
</dbReference>
<keyword evidence="8 12" id="KW-1133">Transmembrane helix</keyword>
<organism evidence="14 15">
    <name type="scientific">Pleomorphomonas carboxyditropha</name>
    <dbReference type="NCBI Taxonomy" id="2023338"/>
    <lineage>
        <taxon>Bacteria</taxon>
        <taxon>Pseudomonadati</taxon>
        <taxon>Pseudomonadota</taxon>
        <taxon>Alphaproteobacteria</taxon>
        <taxon>Hyphomicrobiales</taxon>
        <taxon>Pleomorphomonadaceae</taxon>
        <taxon>Pleomorphomonas</taxon>
    </lineage>
</organism>
<keyword evidence="10 12" id="KW-0472">Membrane</keyword>
<accession>A0A2G9WVA2</accession>
<dbReference type="InterPro" id="IPR012340">
    <property type="entry name" value="NA-bd_OB-fold"/>
</dbReference>
<dbReference type="Pfam" id="PF03100">
    <property type="entry name" value="CcmE"/>
    <property type="match status" value="1"/>
</dbReference>
<protein>
    <recommendedName>
        <fullName evidence="12">Cytochrome c-type biogenesis protein CcmE</fullName>
    </recommendedName>
    <alternativeName>
        <fullName evidence="12">Cytochrome c maturation protein E</fullName>
    </alternativeName>
    <alternativeName>
        <fullName evidence="12">Heme chaperone CcmE</fullName>
    </alternativeName>
</protein>
<comment type="subcellular location">
    <subcellularLocation>
        <location evidence="1">Cell inner membrane</location>
    </subcellularLocation>
    <subcellularLocation>
        <location evidence="12">Cell membrane</location>
        <topology evidence="12">Single-pass type II membrane protein</topology>
    </subcellularLocation>
</comment>
<evidence type="ECO:0000256" key="8">
    <source>
        <dbReference type="ARBA" id="ARBA00022989"/>
    </source>
</evidence>
<dbReference type="PANTHER" id="PTHR34128:SF2">
    <property type="entry name" value="CYTOCHROME C-TYPE BIOGENESIS PROTEIN CCME HOMOLOG, MITOCHONDRIAL"/>
    <property type="match status" value="1"/>
</dbReference>
<evidence type="ECO:0000256" key="9">
    <source>
        <dbReference type="ARBA" id="ARBA00023004"/>
    </source>
</evidence>
<dbReference type="InterPro" id="IPR004329">
    <property type="entry name" value="CcmE"/>
</dbReference>
<dbReference type="GO" id="GO:0046872">
    <property type="term" value="F:metal ion binding"/>
    <property type="evidence" value="ECO:0007669"/>
    <property type="project" value="UniProtKB-KW"/>
</dbReference>
<dbReference type="GO" id="GO:0017004">
    <property type="term" value="P:cytochrome complex assembly"/>
    <property type="evidence" value="ECO:0007669"/>
    <property type="project" value="UniProtKB-KW"/>
</dbReference>
<keyword evidence="15" id="KW-1185">Reference proteome</keyword>
<evidence type="ECO:0000256" key="13">
    <source>
        <dbReference type="PIRSR" id="PIRSR604329-50"/>
    </source>
</evidence>
<evidence type="ECO:0000256" key="1">
    <source>
        <dbReference type="ARBA" id="ARBA00004533"/>
    </source>
</evidence>
<comment type="similarity">
    <text evidence="12">Belongs to the CcmE/CycJ family.</text>
</comment>
<dbReference type="HAMAP" id="MF_01959">
    <property type="entry name" value="CcmE"/>
    <property type="match status" value="1"/>
</dbReference>
<dbReference type="OrthoDB" id="9793584at2"/>
<dbReference type="EMBL" id="NQVN01000009">
    <property type="protein sequence ID" value="PIO98641.1"/>
    <property type="molecule type" value="Genomic_DNA"/>
</dbReference>
<evidence type="ECO:0000256" key="4">
    <source>
        <dbReference type="ARBA" id="ARBA00022692"/>
    </source>
</evidence>
<keyword evidence="6 12" id="KW-0201">Cytochrome c-type biogenesis</keyword>
<gene>
    <name evidence="12" type="primary">ccmE</name>
    <name evidence="12" type="synonym">cycJ</name>
    <name evidence="14" type="ORF">CJ014_14290</name>
</gene>
<feature type="topological domain" description="Cytoplasmic" evidence="12">
    <location>
        <begin position="1"/>
        <end position="7"/>
    </location>
</feature>
<dbReference type="GO" id="GO:0005886">
    <property type="term" value="C:plasma membrane"/>
    <property type="evidence" value="ECO:0007669"/>
    <property type="project" value="UniProtKB-SubCell"/>
</dbReference>
<dbReference type="Gene3D" id="2.40.50.140">
    <property type="entry name" value="Nucleic acid-binding proteins"/>
    <property type="match status" value="1"/>
</dbReference>
<evidence type="ECO:0000256" key="5">
    <source>
        <dbReference type="ARBA" id="ARBA00022723"/>
    </source>
</evidence>
<evidence type="ECO:0000256" key="11">
    <source>
        <dbReference type="ARBA" id="ARBA00056663"/>
    </source>
</evidence>
<keyword evidence="4 12" id="KW-0812">Transmembrane</keyword>
<keyword evidence="2 12" id="KW-1003">Cell membrane</keyword>
<evidence type="ECO:0000256" key="2">
    <source>
        <dbReference type="ARBA" id="ARBA00022475"/>
    </source>
</evidence>
<dbReference type="AlphaFoldDB" id="A0A2G9WVA2"/>
<dbReference type="FunFam" id="2.40.50.140:FF:000104">
    <property type="entry name" value="Cytochrome c-type biogenesis protein CcmE"/>
    <property type="match status" value="1"/>
</dbReference>
<evidence type="ECO:0000256" key="6">
    <source>
        <dbReference type="ARBA" id="ARBA00022748"/>
    </source>
</evidence>
<feature type="binding site" description="covalent" evidence="12 13">
    <location>
        <position position="122"/>
    </location>
    <ligand>
        <name>heme</name>
        <dbReference type="ChEBI" id="CHEBI:30413"/>
    </ligand>
</feature>
<proteinExistence type="inferred from homology"/>
<dbReference type="SUPFAM" id="SSF82093">
    <property type="entry name" value="Heme chaperone CcmE"/>
    <property type="match status" value="1"/>
</dbReference>
<dbReference type="InterPro" id="IPR036127">
    <property type="entry name" value="CcmE-like_sf"/>
</dbReference>
<evidence type="ECO:0000313" key="15">
    <source>
        <dbReference type="Proteomes" id="UP000231070"/>
    </source>
</evidence>
<keyword evidence="9 12" id="KW-0408">Iron</keyword>